<evidence type="ECO:0000313" key="1">
    <source>
        <dbReference type="EMBL" id="GIY05665.1"/>
    </source>
</evidence>
<gene>
    <name evidence="1" type="ORF">CEXT_487671</name>
</gene>
<sequence length="101" mass="12220">MSFADISDAWHKSWDRKEDLKKEEERRRTESRFNKLVQRIVIIIRLLEIAITKRDCHWRLVLDFQGFVRYNPHNPQRNESLARFVLAPVGRLEYLLVTLDL</sequence>
<organism evidence="1 2">
    <name type="scientific">Caerostris extrusa</name>
    <name type="common">Bark spider</name>
    <name type="synonym">Caerostris bankana</name>
    <dbReference type="NCBI Taxonomy" id="172846"/>
    <lineage>
        <taxon>Eukaryota</taxon>
        <taxon>Metazoa</taxon>
        <taxon>Ecdysozoa</taxon>
        <taxon>Arthropoda</taxon>
        <taxon>Chelicerata</taxon>
        <taxon>Arachnida</taxon>
        <taxon>Araneae</taxon>
        <taxon>Araneomorphae</taxon>
        <taxon>Entelegynae</taxon>
        <taxon>Araneoidea</taxon>
        <taxon>Araneidae</taxon>
        <taxon>Caerostris</taxon>
    </lineage>
</organism>
<proteinExistence type="predicted"/>
<dbReference type="AlphaFoldDB" id="A0AAV4Q999"/>
<reference evidence="1 2" key="1">
    <citation type="submission" date="2021-06" db="EMBL/GenBank/DDBJ databases">
        <title>Caerostris extrusa draft genome.</title>
        <authorList>
            <person name="Kono N."/>
            <person name="Arakawa K."/>
        </authorList>
    </citation>
    <scope>NUCLEOTIDE SEQUENCE [LARGE SCALE GENOMIC DNA]</scope>
</reference>
<dbReference type="EMBL" id="BPLR01005865">
    <property type="protein sequence ID" value="GIY05665.1"/>
    <property type="molecule type" value="Genomic_DNA"/>
</dbReference>
<accession>A0AAV4Q999</accession>
<keyword evidence="2" id="KW-1185">Reference proteome</keyword>
<comment type="caution">
    <text evidence="1">The sequence shown here is derived from an EMBL/GenBank/DDBJ whole genome shotgun (WGS) entry which is preliminary data.</text>
</comment>
<dbReference type="Proteomes" id="UP001054945">
    <property type="component" value="Unassembled WGS sequence"/>
</dbReference>
<protein>
    <submittedName>
        <fullName evidence="1">Uncharacterized protein</fullName>
    </submittedName>
</protein>
<evidence type="ECO:0000313" key="2">
    <source>
        <dbReference type="Proteomes" id="UP001054945"/>
    </source>
</evidence>
<name>A0AAV4Q999_CAEEX</name>